<dbReference type="InterPro" id="IPR058268">
    <property type="entry name" value="DUF7962"/>
</dbReference>
<dbReference type="PANTHER" id="PTHR43968">
    <property type="match status" value="1"/>
</dbReference>
<sequence length="368" mass="40349">MTMASSSPESTPVVLFGYDSSPFTQKVRLALRLKRIPYAFILVPSMMPRPILEDNLNLTYRKIPVLSIGRDIYIDTSLILEALEHHFPPSRGYGTLYPSSADRPLIRGFASYWTDRPLFRVTTGLIPDTVWRTHFGIDRANLIGHKLDADKLEQKVPQNLSGLDLQMSLLEPLFSSGRKWVFDGASPSAADVALWYQLDWAEKISRGEGIEDLTGGGTRDGYGEGIGSVFNGKRYPGLKAWFERFKAHVDGLSSLETRVERSDDSGVARVLGEVKGTPSMKETPLLPTPAGPHGSLDKRSALVAGTQVSIAPDDTGRGSPTEGTLVAITPEEVVISPKRIGNGPRVGEVRIHFPRVGFVVRRVGTAKL</sequence>
<dbReference type="SUPFAM" id="SSF52833">
    <property type="entry name" value="Thioredoxin-like"/>
    <property type="match status" value="1"/>
</dbReference>
<dbReference type="Gene3D" id="3.40.30.110">
    <property type="match status" value="2"/>
</dbReference>
<evidence type="ECO:0000313" key="3">
    <source>
        <dbReference type="Proteomes" id="UP000053599"/>
    </source>
</evidence>
<feature type="domain" description="GST N-terminal" evidence="1">
    <location>
        <begin position="11"/>
        <end position="91"/>
    </location>
</feature>
<dbReference type="STRING" id="1016849.A0A0D1VYB3"/>
<dbReference type="Proteomes" id="UP000053599">
    <property type="component" value="Unassembled WGS sequence"/>
</dbReference>
<evidence type="ECO:0000313" key="2">
    <source>
        <dbReference type="EMBL" id="KIV81370.1"/>
    </source>
</evidence>
<name>A0A0D1VYB3_9EURO</name>
<dbReference type="Pfam" id="PF25907">
    <property type="entry name" value="DUF7962"/>
    <property type="match status" value="1"/>
</dbReference>
<accession>A0A0D1VYB3</accession>
<dbReference type="OrthoDB" id="202840at2759"/>
<dbReference type="CDD" id="cd00299">
    <property type="entry name" value="GST_C_family"/>
    <property type="match status" value="1"/>
</dbReference>
<dbReference type="HOGENOM" id="CLU_039745_1_0_1"/>
<organism evidence="2 3">
    <name type="scientific">Exophiala sideris</name>
    <dbReference type="NCBI Taxonomy" id="1016849"/>
    <lineage>
        <taxon>Eukaryota</taxon>
        <taxon>Fungi</taxon>
        <taxon>Dikarya</taxon>
        <taxon>Ascomycota</taxon>
        <taxon>Pezizomycotina</taxon>
        <taxon>Eurotiomycetes</taxon>
        <taxon>Chaetothyriomycetidae</taxon>
        <taxon>Chaetothyriales</taxon>
        <taxon>Herpotrichiellaceae</taxon>
        <taxon>Exophiala</taxon>
    </lineage>
</organism>
<gene>
    <name evidence="2" type="ORF">PV11_03561</name>
</gene>
<reference evidence="2 3" key="1">
    <citation type="submission" date="2015-01" db="EMBL/GenBank/DDBJ databases">
        <title>The Genome Sequence of Exophiala sideris CBS121828.</title>
        <authorList>
            <consortium name="The Broad Institute Genomics Platform"/>
            <person name="Cuomo C."/>
            <person name="de Hoog S."/>
            <person name="Gorbushina A."/>
            <person name="Stielow B."/>
            <person name="Teixiera M."/>
            <person name="Abouelleil A."/>
            <person name="Chapman S.B."/>
            <person name="Priest M."/>
            <person name="Young S.K."/>
            <person name="Wortman J."/>
            <person name="Nusbaum C."/>
            <person name="Birren B."/>
        </authorList>
    </citation>
    <scope>NUCLEOTIDE SEQUENCE [LARGE SCALE GENOMIC DNA]</scope>
    <source>
        <strain evidence="2 3">CBS 121828</strain>
    </source>
</reference>
<dbReference type="InterPro" id="IPR036282">
    <property type="entry name" value="Glutathione-S-Trfase_C_sf"/>
</dbReference>
<dbReference type="InterPro" id="IPR050983">
    <property type="entry name" value="GST_Omega/HSP26"/>
</dbReference>
<dbReference type="InterPro" id="IPR036249">
    <property type="entry name" value="Thioredoxin-like_sf"/>
</dbReference>
<dbReference type="PANTHER" id="PTHR43968:SF6">
    <property type="entry name" value="GLUTATHIONE S-TRANSFERASE OMEGA"/>
    <property type="match status" value="1"/>
</dbReference>
<dbReference type="EMBL" id="KN846952">
    <property type="protein sequence ID" value="KIV81370.1"/>
    <property type="molecule type" value="Genomic_DNA"/>
</dbReference>
<dbReference type="SUPFAM" id="SSF47616">
    <property type="entry name" value="GST C-terminal domain-like"/>
    <property type="match status" value="1"/>
</dbReference>
<evidence type="ECO:0000259" key="1">
    <source>
        <dbReference type="PROSITE" id="PS50404"/>
    </source>
</evidence>
<dbReference type="CDD" id="cd00570">
    <property type="entry name" value="GST_N_family"/>
    <property type="match status" value="1"/>
</dbReference>
<protein>
    <recommendedName>
        <fullName evidence="1">GST N-terminal domain-containing protein</fullName>
    </recommendedName>
</protein>
<dbReference type="AlphaFoldDB" id="A0A0D1VYB3"/>
<proteinExistence type="predicted"/>
<dbReference type="GO" id="GO:0005737">
    <property type="term" value="C:cytoplasm"/>
    <property type="evidence" value="ECO:0007669"/>
    <property type="project" value="TreeGrafter"/>
</dbReference>
<dbReference type="Pfam" id="PF13417">
    <property type="entry name" value="GST_N_3"/>
    <property type="match status" value="1"/>
</dbReference>
<dbReference type="InterPro" id="IPR004045">
    <property type="entry name" value="Glutathione_S-Trfase_N"/>
</dbReference>
<dbReference type="PROSITE" id="PS50404">
    <property type="entry name" value="GST_NTER"/>
    <property type="match status" value="1"/>
</dbReference>